<feature type="non-terminal residue" evidence="1">
    <location>
        <position position="96"/>
    </location>
</feature>
<reference evidence="1" key="1">
    <citation type="submission" date="2021-02" db="EMBL/GenBank/DDBJ databases">
        <authorList>
            <person name="Dougan E. K."/>
            <person name="Rhodes N."/>
            <person name="Thang M."/>
            <person name="Chan C."/>
        </authorList>
    </citation>
    <scope>NUCLEOTIDE SEQUENCE</scope>
</reference>
<sequence>AHESLDAEVVEKIDDALDIVKVGYHPDLSLLAAHIMAVTGNEKASFQALVTVYRKYHLEGYLQGDTTQEALGQDAAKIWDAAHVNFTIWPMRLSRL</sequence>
<organism evidence="1 2">
    <name type="scientific">Symbiodinium necroappetens</name>
    <dbReference type="NCBI Taxonomy" id="1628268"/>
    <lineage>
        <taxon>Eukaryota</taxon>
        <taxon>Sar</taxon>
        <taxon>Alveolata</taxon>
        <taxon>Dinophyceae</taxon>
        <taxon>Suessiales</taxon>
        <taxon>Symbiodiniaceae</taxon>
        <taxon>Symbiodinium</taxon>
    </lineage>
</organism>
<dbReference type="EMBL" id="CAJNJA010001103">
    <property type="protein sequence ID" value="CAE7157173.1"/>
    <property type="molecule type" value="Genomic_DNA"/>
</dbReference>
<evidence type="ECO:0000313" key="1">
    <source>
        <dbReference type="EMBL" id="CAE7157173.1"/>
    </source>
</evidence>
<keyword evidence="2" id="KW-1185">Reference proteome</keyword>
<dbReference type="AlphaFoldDB" id="A0A812IR73"/>
<protein>
    <submittedName>
        <fullName evidence="1">Uncharacterized protein</fullName>
    </submittedName>
</protein>
<dbReference type="OrthoDB" id="447834at2759"/>
<proteinExistence type="predicted"/>
<evidence type="ECO:0000313" key="2">
    <source>
        <dbReference type="Proteomes" id="UP000601435"/>
    </source>
</evidence>
<name>A0A812IR73_9DINO</name>
<gene>
    <name evidence="1" type="ORF">SNEC2469_LOCUS294</name>
</gene>
<dbReference type="Proteomes" id="UP000601435">
    <property type="component" value="Unassembled WGS sequence"/>
</dbReference>
<comment type="caution">
    <text evidence="1">The sequence shown here is derived from an EMBL/GenBank/DDBJ whole genome shotgun (WGS) entry which is preliminary data.</text>
</comment>
<accession>A0A812IR73</accession>